<organism evidence="2 3">
    <name type="scientific">Trifolium medium</name>
    <dbReference type="NCBI Taxonomy" id="97028"/>
    <lineage>
        <taxon>Eukaryota</taxon>
        <taxon>Viridiplantae</taxon>
        <taxon>Streptophyta</taxon>
        <taxon>Embryophyta</taxon>
        <taxon>Tracheophyta</taxon>
        <taxon>Spermatophyta</taxon>
        <taxon>Magnoliopsida</taxon>
        <taxon>eudicotyledons</taxon>
        <taxon>Gunneridae</taxon>
        <taxon>Pentapetalae</taxon>
        <taxon>rosids</taxon>
        <taxon>fabids</taxon>
        <taxon>Fabales</taxon>
        <taxon>Fabaceae</taxon>
        <taxon>Papilionoideae</taxon>
        <taxon>50 kb inversion clade</taxon>
        <taxon>NPAAA clade</taxon>
        <taxon>Hologalegina</taxon>
        <taxon>IRL clade</taxon>
        <taxon>Trifolieae</taxon>
        <taxon>Trifolium</taxon>
    </lineage>
</organism>
<feature type="non-terminal residue" evidence="2">
    <location>
        <position position="77"/>
    </location>
</feature>
<name>A0A392SB23_9FABA</name>
<evidence type="ECO:0000313" key="2">
    <source>
        <dbReference type="EMBL" id="MCI45394.1"/>
    </source>
</evidence>
<evidence type="ECO:0000256" key="1">
    <source>
        <dbReference type="SAM" id="MobiDB-lite"/>
    </source>
</evidence>
<feature type="compositionally biased region" description="Acidic residues" evidence="1">
    <location>
        <begin position="11"/>
        <end position="22"/>
    </location>
</feature>
<keyword evidence="3" id="KW-1185">Reference proteome</keyword>
<comment type="caution">
    <text evidence="2">The sequence shown here is derived from an EMBL/GenBank/DDBJ whole genome shotgun (WGS) entry which is preliminary data.</text>
</comment>
<sequence length="77" mass="8701">MVGIFYNDNDNGNDDDDDDEINQVEAYNPSSHMRNLYNALIDQSSSVLLYEDQTLPVDAGIEKGMTFHSKEECVRAI</sequence>
<dbReference type="EMBL" id="LXQA010343702">
    <property type="protein sequence ID" value="MCI45394.1"/>
    <property type="molecule type" value="Genomic_DNA"/>
</dbReference>
<dbReference type="AlphaFoldDB" id="A0A392SB23"/>
<proteinExistence type="predicted"/>
<reference evidence="2 3" key="1">
    <citation type="journal article" date="2018" name="Front. Plant Sci.">
        <title>Red Clover (Trifolium pratense) and Zigzag Clover (T. medium) - A Picture of Genomic Similarities and Differences.</title>
        <authorList>
            <person name="Dluhosova J."/>
            <person name="Istvanek J."/>
            <person name="Nedelnik J."/>
            <person name="Repkova J."/>
        </authorList>
    </citation>
    <scope>NUCLEOTIDE SEQUENCE [LARGE SCALE GENOMIC DNA]</scope>
    <source>
        <strain evidence="3">cv. 10/8</strain>
        <tissue evidence="2">Leaf</tissue>
    </source>
</reference>
<dbReference type="Proteomes" id="UP000265520">
    <property type="component" value="Unassembled WGS sequence"/>
</dbReference>
<accession>A0A392SB23</accession>
<evidence type="ECO:0000313" key="3">
    <source>
        <dbReference type="Proteomes" id="UP000265520"/>
    </source>
</evidence>
<protein>
    <submittedName>
        <fullName evidence="2">Uncharacterized protein</fullName>
    </submittedName>
</protein>
<feature type="region of interest" description="Disordered" evidence="1">
    <location>
        <begin position="1"/>
        <end position="22"/>
    </location>
</feature>